<name>A0AAD4DX51_9AGAM</name>
<evidence type="ECO:0000313" key="2">
    <source>
        <dbReference type="EMBL" id="KAG1895705.1"/>
    </source>
</evidence>
<dbReference type="AlphaFoldDB" id="A0AAD4DX51"/>
<evidence type="ECO:0000313" key="3">
    <source>
        <dbReference type="Proteomes" id="UP001195769"/>
    </source>
</evidence>
<proteinExistence type="predicted"/>
<accession>A0AAD4DX51</accession>
<gene>
    <name evidence="2" type="ORF">F5891DRAFT_959702</name>
</gene>
<dbReference type="Pfam" id="PF20231">
    <property type="entry name" value="DUF6589"/>
    <property type="match status" value="1"/>
</dbReference>
<feature type="domain" description="DUF6589" evidence="1">
    <location>
        <begin position="2"/>
        <end position="98"/>
    </location>
</feature>
<dbReference type="InterPro" id="IPR046496">
    <property type="entry name" value="DUF6589"/>
</dbReference>
<dbReference type="EMBL" id="JABBWK010000063">
    <property type="protein sequence ID" value="KAG1895705.1"/>
    <property type="molecule type" value="Genomic_DNA"/>
</dbReference>
<reference evidence="2" key="1">
    <citation type="journal article" date="2020" name="New Phytol.">
        <title>Comparative genomics reveals dynamic genome evolution in host specialist ectomycorrhizal fungi.</title>
        <authorList>
            <person name="Lofgren L.A."/>
            <person name="Nguyen N.H."/>
            <person name="Vilgalys R."/>
            <person name="Ruytinx J."/>
            <person name="Liao H.L."/>
            <person name="Branco S."/>
            <person name="Kuo A."/>
            <person name="LaButti K."/>
            <person name="Lipzen A."/>
            <person name="Andreopoulos W."/>
            <person name="Pangilinan J."/>
            <person name="Riley R."/>
            <person name="Hundley H."/>
            <person name="Na H."/>
            <person name="Barry K."/>
            <person name="Grigoriev I.V."/>
            <person name="Stajich J.E."/>
            <person name="Kennedy P.G."/>
        </authorList>
    </citation>
    <scope>NUCLEOTIDE SEQUENCE</scope>
    <source>
        <strain evidence="2">FC203</strain>
    </source>
</reference>
<organism evidence="2 3">
    <name type="scientific">Suillus fuscotomentosus</name>
    <dbReference type="NCBI Taxonomy" id="1912939"/>
    <lineage>
        <taxon>Eukaryota</taxon>
        <taxon>Fungi</taxon>
        <taxon>Dikarya</taxon>
        <taxon>Basidiomycota</taxon>
        <taxon>Agaricomycotina</taxon>
        <taxon>Agaricomycetes</taxon>
        <taxon>Agaricomycetidae</taxon>
        <taxon>Boletales</taxon>
        <taxon>Suillineae</taxon>
        <taxon>Suillaceae</taxon>
        <taxon>Suillus</taxon>
    </lineage>
</organism>
<dbReference type="RefSeq" id="XP_041221281.1">
    <property type="nucleotide sequence ID" value="XM_041375671.1"/>
</dbReference>
<protein>
    <recommendedName>
        <fullName evidence="1">DUF6589 domain-containing protein</fullName>
    </recommendedName>
</protein>
<dbReference type="GeneID" id="64669969"/>
<evidence type="ECO:0000259" key="1">
    <source>
        <dbReference type="Pfam" id="PF20231"/>
    </source>
</evidence>
<comment type="caution">
    <text evidence="2">The sequence shown here is derived from an EMBL/GenBank/DDBJ whole genome shotgun (WGS) entry which is preliminary data.</text>
</comment>
<keyword evidence="3" id="KW-1185">Reference proteome</keyword>
<dbReference type="Proteomes" id="UP001195769">
    <property type="component" value="Unassembled WGS sequence"/>
</dbReference>
<sequence length="102" mass="12032">MSHTIVRKYVATTDGLDAAQSKPVGQRDKWFENQTLHNRYELLYFDLCQAMNTGDIGRVEVSFLPWIYILKATSKHKYSSQISRFLNNLQFNWPESLRYKLV</sequence>